<organism evidence="2 3">
    <name type="scientific">Mycena venus</name>
    <dbReference type="NCBI Taxonomy" id="2733690"/>
    <lineage>
        <taxon>Eukaryota</taxon>
        <taxon>Fungi</taxon>
        <taxon>Dikarya</taxon>
        <taxon>Basidiomycota</taxon>
        <taxon>Agaricomycotina</taxon>
        <taxon>Agaricomycetes</taxon>
        <taxon>Agaricomycetidae</taxon>
        <taxon>Agaricales</taxon>
        <taxon>Marasmiineae</taxon>
        <taxon>Mycenaceae</taxon>
        <taxon>Mycena</taxon>
    </lineage>
</organism>
<evidence type="ECO:0000259" key="1">
    <source>
        <dbReference type="Pfam" id="PF20179"/>
    </source>
</evidence>
<reference evidence="2" key="1">
    <citation type="submission" date="2020-05" db="EMBL/GenBank/DDBJ databases">
        <title>Mycena genomes resolve the evolution of fungal bioluminescence.</title>
        <authorList>
            <person name="Tsai I.J."/>
        </authorList>
    </citation>
    <scope>NUCLEOTIDE SEQUENCE</scope>
    <source>
        <strain evidence="2">CCC161011</strain>
    </source>
</reference>
<dbReference type="EMBL" id="JACAZI010000020">
    <property type="protein sequence ID" value="KAF7339027.1"/>
    <property type="molecule type" value="Genomic_DNA"/>
</dbReference>
<proteinExistence type="predicted"/>
<dbReference type="OrthoDB" id="432970at2759"/>
<sequence>MLPPTNLTSALGLACHNCDKLEEVQPKGDRTPLLSGIVVAYTLTTIFPEDCQKQHWPRHKALCKVLRSLEKDTTVARDLIATFLEGPQSLETLNRISISHKSQMVDLCEAALARPLGDDEYQVLSYEPRCIACARTDIVLRMEASKQDGIFRSLRSCAQCKMAFHCCDSHWDAGRALHQAPSTDLPGGLSQCEMNIQVRLDGEFRNIMPASRLRHYMWQFMARQQSWALLKTLSWEDVIAGDVWKSVVGVAPKFKPACVGLVSSLATTMMTILYALEQLNANLKWTTESTLTIHILGSPPEFDPSMLYMYESILHRLPSVKILHIVFCSPAVAAMVRVPSMARSICREVDVCAECSSGGATIFHHYATKHYEDYVRTEGSLFKLPDLAIATNAFLATNDSARWRRTIKMLIERRIPTVFTAYDQRTAGRDLELIRDCGAPLVPSLTMTKNPWGSQVMHPNFDKVAIFDASFFEAHPAKTTYEIVAGILRLSTKYEVNHLRRRALVHLSSAFPMRLWDWDFRSGGNRKSWSLGDQPAARLVSVIQLCRETDALWILPSAFYQLGELVVDATDIIHGVESGASRLQLNPTDQIAFLDGYFLQRSSATGIVRFLYHPVNIEGCAHPARCAKIRMRALNRVLHDDYGDFPTSPLGIWERQHWERLPDICSICSRELRLLHRQARDELWQRLPEMYNLPCWEDLEASKGAALGLE</sequence>
<gene>
    <name evidence="2" type="ORF">MVEN_01978900</name>
</gene>
<evidence type="ECO:0000313" key="2">
    <source>
        <dbReference type="EMBL" id="KAF7339027.1"/>
    </source>
</evidence>
<name>A0A8H7CK76_9AGAR</name>
<accession>A0A8H7CK76</accession>
<dbReference type="PANTHER" id="PTHR28069">
    <property type="entry name" value="GH20023P"/>
    <property type="match status" value="1"/>
</dbReference>
<keyword evidence="3" id="KW-1185">Reference proteome</keyword>
<dbReference type="InterPro" id="IPR046824">
    <property type="entry name" value="Mss51-like_C"/>
</dbReference>
<protein>
    <submittedName>
        <fullName evidence="2">Zinc finger mynd domain-containing protein 17</fullName>
    </submittedName>
</protein>
<dbReference type="Proteomes" id="UP000620124">
    <property type="component" value="Unassembled WGS sequence"/>
</dbReference>
<dbReference type="AlphaFoldDB" id="A0A8H7CK76"/>
<dbReference type="PANTHER" id="PTHR28069:SF2">
    <property type="entry name" value="GH20023P"/>
    <property type="match status" value="1"/>
</dbReference>
<feature type="domain" description="Mitochondrial splicing suppressor 51-like C-terminal" evidence="1">
    <location>
        <begin position="270"/>
        <end position="460"/>
    </location>
</feature>
<comment type="caution">
    <text evidence="2">The sequence shown here is derived from an EMBL/GenBank/DDBJ whole genome shotgun (WGS) entry which is preliminary data.</text>
</comment>
<dbReference type="Pfam" id="PF20179">
    <property type="entry name" value="MSS51_C"/>
    <property type="match status" value="1"/>
</dbReference>
<evidence type="ECO:0000313" key="3">
    <source>
        <dbReference type="Proteomes" id="UP000620124"/>
    </source>
</evidence>